<accession>A0A2H5XCF4</accession>
<comment type="caution">
    <text evidence="1">The sequence shown here is derived from an EMBL/GenBank/DDBJ whole genome shotgun (WGS) entry which is preliminary data.</text>
</comment>
<dbReference type="AlphaFoldDB" id="A0A2H5XCF4"/>
<dbReference type="EMBL" id="BEHT01000016">
    <property type="protein sequence ID" value="GBC98807.1"/>
    <property type="molecule type" value="Genomic_DNA"/>
</dbReference>
<dbReference type="InterPro" id="IPR019270">
    <property type="entry name" value="DUF2283"/>
</dbReference>
<gene>
    <name evidence="1" type="ORF">HRbin17_01322</name>
</gene>
<evidence type="ECO:0008006" key="3">
    <source>
        <dbReference type="Google" id="ProtNLM"/>
    </source>
</evidence>
<proteinExistence type="predicted"/>
<organism evidence="1 2">
    <name type="scientific">Candidatus Fervidibacter japonicus</name>
    <dbReference type="NCBI Taxonomy" id="2035412"/>
    <lineage>
        <taxon>Bacteria</taxon>
        <taxon>Candidatus Fervidibacterota</taxon>
        <taxon>Candidatus Fervidibacter</taxon>
    </lineage>
</organism>
<reference evidence="2" key="1">
    <citation type="submission" date="2017-09" db="EMBL/GenBank/DDBJ databases">
        <title>Metaegenomics of thermophilic ammonia-oxidizing enrichment culture.</title>
        <authorList>
            <person name="Kato S."/>
            <person name="Suzuki K."/>
        </authorList>
    </citation>
    <scope>NUCLEOTIDE SEQUENCE [LARGE SCALE GENOMIC DNA]</scope>
</reference>
<dbReference type="PANTHER" id="PTHR37029">
    <property type="entry name" value="SSR1768 PROTEIN"/>
    <property type="match status" value="1"/>
</dbReference>
<sequence>MTLHYDPTTDMLVIVFKDKPSTESEEIAPGIVLDVDENGNIVGMEIEDATQRVDLSRLEIAHLPLTNLVVRQAPVTSGR</sequence>
<evidence type="ECO:0000313" key="1">
    <source>
        <dbReference type="EMBL" id="GBC98807.1"/>
    </source>
</evidence>
<dbReference type="PANTHER" id="PTHR37029:SF1">
    <property type="entry name" value="SSR1768 PROTEIN"/>
    <property type="match status" value="1"/>
</dbReference>
<name>A0A2H5XCF4_9BACT</name>
<dbReference type="Proteomes" id="UP000236173">
    <property type="component" value="Unassembled WGS sequence"/>
</dbReference>
<evidence type="ECO:0000313" key="2">
    <source>
        <dbReference type="Proteomes" id="UP000236173"/>
    </source>
</evidence>
<protein>
    <recommendedName>
        <fullName evidence="3">DUF2283 domain-containing protein</fullName>
    </recommendedName>
</protein>
<dbReference type="Pfam" id="PF10049">
    <property type="entry name" value="DUF2283"/>
    <property type="match status" value="1"/>
</dbReference>